<gene>
    <name evidence="1" type="ORF">JN12_00647</name>
</gene>
<sequence>MLMMALTGCGSEVAVTIPVQVSYPPDITSLQYTQDRTTQLVTGTISFTDHDADLYDMTIVVTNRLTGREASRTRTDLRTFSGYAAGTISFSIDYITMMAGTYDFTLYLSDSYGNLSNPVYGTFSVP</sequence>
<dbReference type="AlphaFoldDB" id="A0A562WR38"/>
<organism evidence="1 2">
    <name type="scientific">Geobacter argillaceus</name>
    <dbReference type="NCBI Taxonomy" id="345631"/>
    <lineage>
        <taxon>Bacteria</taxon>
        <taxon>Pseudomonadati</taxon>
        <taxon>Thermodesulfobacteriota</taxon>
        <taxon>Desulfuromonadia</taxon>
        <taxon>Geobacterales</taxon>
        <taxon>Geobacteraceae</taxon>
        <taxon>Geobacter</taxon>
    </lineage>
</organism>
<comment type="caution">
    <text evidence="1">The sequence shown here is derived from an EMBL/GenBank/DDBJ whole genome shotgun (WGS) entry which is preliminary data.</text>
</comment>
<proteinExistence type="predicted"/>
<dbReference type="Proteomes" id="UP000319449">
    <property type="component" value="Unassembled WGS sequence"/>
</dbReference>
<evidence type="ECO:0000313" key="2">
    <source>
        <dbReference type="Proteomes" id="UP000319449"/>
    </source>
</evidence>
<protein>
    <submittedName>
        <fullName evidence="1">Uncharacterized protein</fullName>
    </submittedName>
</protein>
<name>A0A562WR38_9BACT</name>
<dbReference type="EMBL" id="VLLN01000003">
    <property type="protein sequence ID" value="TWJ32672.1"/>
    <property type="molecule type" value="Genomic_DNA"/>
</dbReference>
<accession>A0A562WR38</accession>
<keyword evidence="2" id="KW-1185">Reference proteome</keyword>
<reference evidence="1 2" key="1">
    <citation type="submission" date="2019-07" db="EMBL/GenBank/DDBJ databases">
        <title>Genomic Encyclopedia of Archaeal and Bacterial Type Strains, Phase II (KMG-II): from individual species to whole genera.</title>
        <authorList>
            <person name="Goeker M."/>
        </authorList>
    </citation>
    <scope>NUCLEOTIDE SEQUENCE [LARGE SCALE GENOMIC DNA]</scope>
    <source>
        <strain evidence="1 2">ATCC BAA-1139</strain>
    </source>
</reference>
<evidence type="ECO:0000313" key="1">
    <source>
        <dbReference type="EMBL" id="TWJ32672.1"/>
    </source>
</evidence>